<accession>A0A0G0USV0</accession>
<keyword evidence="1" id="KW-0472">Membrane</keyword>
<gene>
    <name evidence="2" type="ORF">UU42_C0007G0015</name>
</gene>
<dbReference type="EMBL" id="LCAO01000007">
    <property type="protein sequence ID" value="KKR91798.1"/>
    <property type="molecule type" value="Genomic_DNA"/>
</dbReference>
<reference evidence="2 3" key="1">
    <citation type="journal article" date="2015" name="Nature">
        <title>rRNA introns, odd ribosomes, and small enigmatic genomes across a large radiation of phyla.</title>
        <authorList>
            <person name="Brown C.T."/>
            <person name="Hug L.A."/>
            <person name="Thomas B.C."/>
            <person name="Sharon I."/>
            <person name="Castelle C.J."/>
            <person name="Singh A."/>
            <person name="Wilkins M.J."/>
            <person name="Williams K.H."/>
            <person name="Banfield J.F."/>
        </authorList>
    </citation>
    <scope>NUCLEOTIDE SEQUENCE [LARGE SCALE GENOMIC DNA]</scope>
</reference>
<evidence type="ECO:0000313" key="2">
    <source>
        <dbReference type="EMBL" id="KKR91798.1"/>
    </source>
</evidence>
<keyword evidence="1" id="KW-0812">Transmembrane</keyword>
<dbReference type="Proteomes" id="UP000034676">
    <property type="component" value="Unassembled WGS sequence"/>
</dbReference>
<evidence type="ECO:0000256" key="1">
    <source>
        <dbReference type="SAM" id="Phobius"/>
    </source>
</evidence>
<feature type="transmembrane region" description="Helical" evidence="1">
    <location>
        <begin position="7"/>
        <end position="25"/>
    </location>
</feature>
<organism evidence="2 3">
    <name type="scientific">Candidatus Woesebacteria bacterium GW2011_GWA1_41_13b</name>
    <dbReference type="NCBI Taxonomy" id="1618555"/>
    <lineage>
        <taxon>Bacteria</taxon>
        <taxon>Candidatus Woeseibacteriota</taxon>
    </lineage>
</organism>
<proteinExistence type="predicted"/>
<keyword evidence="1" id="KW-1133">Transmembrane helix</keyword>
<dbReference type="AlphaFoldDB" id="A0A0G0USV0"/>
<sequence length="51" mass="5694">MYMWQLLSYLGIFLFGLGIVISYSGGRDTTLLVGIGFAVFGNLSFNIWRKG</sequence>
<feature type="transmembrane region" description="Helical" evidence="1">
    <location>
        <begin position="31"/>
        <end position="48"/>
    </location>
</feature>
<evidence type="ECO:0000313" key="3">
    <source>
        <dbReference type="Proteomes" id="UP000034676"/>
    </source>
</evidence>
<name>A0A0G0USV0_9BACT</name>
<comment type="caution">
    <text evidence="2">The sequence shown here is derived from an EMBL/GenBank/DDBJ whole genome shotgun (WGS) entry which is preliminary data.</text>
</comment>
<protein>
    <submittedName>
        <fullName evidence="2">Uncharacterized protein</fullName>
    </submittedName>
</protein>